<dbReference type="InterPro" id="IPR050553">
    <property type="entry name" value="Thioredoxin_ResA/DsbE_sf"/>
</dbReference>
<dbReference type="InterPro" id="IPR013766">
    <property type="entry name" value="Thioredoxin_domain"/>
</dbReference>
<reference evidence="4" key="1">
    <citation type="submission" date="2020-02" db="EMBL/GenBank/DDBJ databases">
        <authorList>
            <person name="Meier V. D."/>
        </authorList>
    </citation>
    <scope>NUCLEOTIDE SEQUENCE</scope>
    <source>
        <strain evidence="4">AVDCRST_MAG33</strain>
    </source>
</reference>
<gene>
    <name evidence="4" type="ORF">AVDCRST_MAG33-2135</name>
</gene>
<evidence type="ECO:0000259" key="3">
    <source>
        <dbReference type="PROSITE" id="PS51352"/>
    </source>
</evidence>
<name>A0A6J4V580_9BACT</name>
<evidence type="ECO:0000256" key="1">
    <source>
        <dbReference type="SAM" id="MobiDB-lite"/>
    </source>
</evidence>
<dbReference type="PROSITE" id="PS51352">
    <property type="entry name" value="THIOREDOXIN_2"/>
    <property type="match status" value="1"/>
</dbReference>
<dbReference type="AlphaFoldDB" id="A0A6J4V580"/>
<dbReference type="Gene3D" id="3.40.30.10">
    <property type="entry name" value="Glutaredoxin"/>
    <property type="match status" value="1"/>
</dbReference>
<feature type="transmembrane region" description="Helical" evidence="2">
    <location>
        <begin position="56"/>
        <end position="74"/>
    </location>
</feature>
<dbReference type="SUPFAM" id="SSF52833">
    <property type="entry name" value="Thioredoxin-like"/>
    <property type="match status" value="1"/>
</dbReference>
<dbReference type="CDD" id="cd02966">
    <property type="entry name" value="TlpA_like_family"/>
    <property type="match status" value="1"/>
</dbReference>
<dbReference type="GO" id="GO:0016491">
    <property type="term" value="F:oxidoreductase activity"/>
    <property type="evidence" value="ECO:0007669"/>
    <property type="project" value="InterPro"/>
</dbReference>
<dbReference type="PANTHER" id="PTHR42852">
    <property type="entry name" value="THIOL:DISULFIDE INTERCHANGE PROTEIN DSBE"/>
    <property type="match status" value="1"/>
</dbReference>
<dbReference type="InterPro" id="IPR036249">
    <property type="entry name" value="Thioredoxin-like_sf"/>
</dbReference>
<dbReference type="InterPro" id="IPR000866">
    <property type="entry name" value="AhpC/TSA"/>
</dbReference>
<accession>A0A6J4V580</accession>
<feature type="region of interest" description="Disordered" evidence="1">
    <location>
        <begin position="1"/>
        <end position="49"/>
    </location>
</feature>
<evidence type="ECO:0000313" key="4">
    <source>
        <dbReference type="EMBL" id="CAA9566736.1"/>
    </source>
</evidence>
<keyword evidence="2" id="KW-1133">Transmembrane helix</keyword>
<proteinExistence type="predicted"/>
<feature type="domain" description="Thioredoxin" evidence="3">
    <location>
        <begin position="93"/>
        <end position="242"/>
    </location>
</feature>
<dbReference type="Pfam" id="PF00578">
    <property type="entry name" value="AhpC-TSA"/>
    <property type="match status" value="1"/>
</dbReference>
<protein>
    <recommendedName>
        <fullName evidence="3">Thioredoxin domain-containing protein</fullName>
    </recommendedName>
</protein>
<dbReference type="PANTHER" id="PTHR42852:SF13">
    <property type="entry name" value="PROTEIN DIPZ"/>
    <property type="match status" value="1"/>
</dbReference>
<dbReference type="GO" id="GO:0016209">
    <property type="term" value="F:antioxidant activity"/>
    <property type="evidence" value="ECO:0007669"/>
    <property type="project" value="InterPro"/>
</dbReference>
<evidence type="ECO:0000256" key="2">
    <source>
        <dbReference type="SAM" id="Phobius"/>
    </source>
</evidence>
<organism evidence="4">
    <name type="scientific">uncultured Thermomicrobiales bacterium</name>
    <dbReference type="NCBI Taxonomy" id="1645740"/>
    <lineage>
        <taxon>Bacteria</taxon>
        <taxon>Pseudomonadati</taxon>
        <taxon>Thermomicrobiota</taxon>
        <taxon>Thermomicrobia</taxon>
        <taxon>Thermomicrobiales</taxon>
        <taxon>environmental samples</taxon>
    </lineage>
</organism>
<keyword evidence="2" id="KW-0812">Transmembrane</keyword>
<sequence length="244" mass="25627">MTQPTDQPREPAPRIATDETGFPAPPHVPTGSHNDLGEPDPPEEHGRVGYGRFGKYTPFGLALVIIAVLIAIGISQAQGDDGGEATIAPPETPQVGGIAPDFTLTRFDGSTVTLSSLRGSVVVVNFWASWCSPCREEIPELVAVEGTVAPDGSPVRVIGVGMTPDDDADARRMAVDLGIDYSVGRDLGGQGPGRGPIQTSFDIADYYYPATVFVAPDGTISDIHYGQMDDEMIAGYVDDAVGEA</sequence>
<dbReference type="EMBL" id="CADCWK010000234">
    <property type="protein sequence ID" value="CAA9566736.1"/>
    <property type="molecule type" value="Genomic_DNA"/>
</dbReference>
<keyword evidence="2" id="KW-0472">Membrane</keyword>